<feature type="domain" description="Chemokine interleukin-8-like" evidence="7">
    <location>
        <begin position="31"/>
        <end position="89"/>
    </location>
</feature>
<evidence type="ECO:0000256" key="5">
    <source>
        <dbReference type="ARBA" id="ARBA00022729"/>
    </source>
</evidence>
<name>A0A7K4LE75_9AVES</name>
<dbReference type="GO" id="GO:0030335">
    <property type="term" value="P:positive regulation of cell migration"/>
    <property type="evidence" value="ECO:0007669"/>
    <property type="project" value="TreeGrafter"/>
</dbReference>
<dbReference type="InterPro" id="IPR001811">
    <property type="entry name" value="Chemokine_IL8-like_dom"/>
</dbReference>
<reference evidence="8 9" key="1">
    <citation type="submission" date="2019-09" db="EMBL/GenBank/DDBJ databases">
        <title>Bird 10,000 Genomes (B10K) Project - Family phase.</title>
        <authorList>
            <person name="Zhang G."/>
        </authorList>
    </citation>
    <scope>NUCLEOTIDE SEQUENCE [LARGE SCALE GENOMIC DNA]</scope>
    <source>
        <strain evidence="8">B10K-MSB-37135</strain>
        <tissue evidence="8">Heart</tissue>
    </source>
</reference>
<dbReference type="Gene3D" id="2.40.50.40">
    <property type="match status" value="1"/>
</dbReference>
<comment type="similarity">
    <text evidence="2">Belongs to the intercrine beta (chemokine CC) family.</text>
</comment>
<keyword evidence="3" id="KW-0202">Cytokine</keyword>
<comment type="subcellular location">
    <subcellularLocation>
        <location evidence="1">Secreted</location>
    </subcellularLocation>
</comment>
<dbReference type="AlphaFoldDB" id="A0A7K4LE75"/>
<dbReference type="PANTHER" id="PTHR12015:SF183">
    <property type="entry name" value="C-C MOTIF CHEMOKINE 3"/>
    <property type="match status" value="1"/>
</dbReference>
<keyword evidence="9" id="KW-1185">Reference proteome</keyword>
<dbReference type="Pfam" id="PF00048">
    <property type="entry name" value="IL8"/>
    <property type="match status" value="1"/>
</dbReference>
<evidence type="ECO:0000313" key="8">
    <source>
        <dbReference type="EMBL" id="NWJ02177.1"/>
    </source>
</evidence>
<feature type="chain" id="PRO_5029584015" evidence="6">
    <location>
        <begin position="23"/>
        <end position="100"/>
    </location>
</feature>
<dbReference type="Proteomes" id="UP000534426">
    <property type="component" value="Unassembled WGS sequence"/>
</dbReference>
<dbReference type="SUPFAM" id="SSF54117">
    <property type="entry name" value="Interleukin 8-like chemokines"/>
    <property type="match status" value="1"/>
</dbReference>
<keyword evidence="4" id="KW-0964">Secreted</keyword>
<organism evidence="8 9">
    <name type="scientific">Crypturellus undulatus</name>
    <dbReference type="NCBI Taxonomy" id="48396"/>
    <lineage>
        <taxon>Eukaryota</taxon>
        <taxon>Metazoa</taxon>
        <taxon>Chordata</taxon>
        <taxon>Craniata</taxon>
        <taxon>Vertebrata</taxon>
        <taxon>Euteleostomi</taxon>
        <taxon>Archelosauria</taxon>
        <taxon>Archosauria</taxon>
        <taxon>Dinosauria</taxon>
        <taxon>Saurischia</taxon>
        <taxon>Theropoda</taxon>
        <taxon>Coelurosauria</taxon>
        <taxon>Aves</taxon>
        <taxon>Palaeognathae</taxon>
        <taxon>Tinamiformes</taxon>
        <taxon>Tinamidae</taxon>
        <taxon>Crypturellus</taxon>
    </lineage>
</organism>
<dbReference type="GO" id="GO:0048020">
    <property type="term" value="F:CCR chemokine receptor binding"/>
    <property type="evidence" value="ECO:0007669"/>
    <property type="project" value="TreeGrafter"/>
</dbReference>
<dbReference type="GO" id="GO:0061844">
    <property type="term" value="P:antimicrobial humoral immune response mediated by antimicrobial peptide"/>
    <property type="evidence" value="ECO:0007669"/>
    <property type="project" value="TreeGrafter"/>
</dbReference>
<evidence type="ECO:0000256" key="4">
    <source>
        <dbReference type="ARBA" id="ARBA00022525"/>
    </source>
</evidence>
<accession>A0A7K4LE75</accession>
<feature type="non-terminal residue" evidence="8">
    <location>
        <position position="1"/>
    </location>
</feature>
<dbReference type="InterPro" id="IPR036048">
    <property type="entry name" value="Interleukin_8-like_sf"/>
</dbReference>
<evidence type="ECO:0000256" key="2">
    <source>
        <dbReference type="ARBA" id="ARBA00010868"/>
    </source>
</evidence>
<feature type="signal peptide" evidence="6">
    <location>
        <begin position="1"/>
        <end position="22"/>
    </location>
</feature>
<gene>
    <name evidence="8" type="primary">Ccl3l1</name>
    <name evidence="8" type="ORF">CRYUND_R15358</name>
</gene>
<proteinExistence type="inferred from homology"/>
<dbReference type="GO" id="GO:0006954">
    <property type="term" value="P:inflammatory response"/>
    <property type="evidence" value="ECO:0007669"/>
    <property type="project" value="TreeGrafter"/>
</dbReference>
<evidence type="ECO:0000313" key="9">
    <source>
        <dbReference type="Proteomes" id="UP000534426"/>
    </source>
</evidence>
<evidence type="ECO:0000256" key="6">
    <source>
        <dbReference type="SAM" id="SignalP"/>
    </source>
</evidence>
<dbReference type="GO" id="GO:0008009">
    <property type="term" value="F:chemokine activity"/>
    <property type="evidence" value="ECO:0007669"/>
    <property type="project" value="InterPro"/>
</dbReference>
<sequence length="100" mass="11061">MKSFTVALAVLCVAAFCYQVSSSPVPVHLSESPCCVHYHTKVIPQRLVKAYEYTKSHCSQPGVIFTTTKGLLLCVNPEDMWVQHIVKHLKDQEGSGNTTP</sequence>
<evidence type="ECO:0000259" key="7">
    <source>
        <dbReference type="SMART" id="SM00199"/>
    </source>
</evidence>
<keyword evidence="5 6" id="KW-0732">Signal</keyword>
<dbReference type="PANTHER" id="PTHR12015">
    <property type="entry name" value="SMALL INDUCIBLE CYTOKINE A"/>
    <property type="match status" value="1"/>
</dbReference>
<dbReference type="InterPro" id="IPR039809">
    <property type="entry name" value="Chemokine_b/g/d"/>
</dbReference>
<feature type="non-terminal residue" evidence="8">
    <location>
        <position position="100"/>
    </location>
</feature>
<dbReference type="SMART" id="SM00199">
    <property type="entry name" value="SCY"/>
    <property type="match status" value="1"/>
</dbReference>
<comment type="caution">
    <text evidence="8">The sequence shown here is derived from an EMBL/GenBank/DDBJ whole genome shotgun (WGS) entry which is preliminary data.</text>
</comment>
<dbReference type="GO" id="GO:0070098">
    <property type="term" value="P:chemokine-mediated signaling pathway"/>
    <property type="evidence" value="ECO:0007669"/>
    <property type="project" value="TreeGrafter"/>
</dbReference>
<dbReference type="FunFam" id="2.40.50.40:FF:000002">
    <property type="entry name" value="C-C motif chemokine"/>
    <property type="match status" value="1"/>
</dbReference>
<dbReference type="EMBL" id="VWPW01009275">
    <property type="protein sequence ID" value="NWJ02177.1"/>
    <property type="molecule type" value="Genomic_DNA"/>
</dbReference>
<dbReference type="CDD" id="cd00272">
    <property type="entry name" value="Chemokine_CC"/>
    <property type="match status" value="1"/>
</dbReference>
<evidence type="ECO:0000256" key="3">
    <source>
        <dbReference type="ARBA" id="ARBA00022514"/>
    </source>
</evidence>
<dbReference type="GO" id="GO:0005615">
    <property type="term" value="C:extracellular space"/>
    <property type="evidence" value="ECO:0007669"/>
    <property type="project" value="UniProtKB-KW"/>
</dbReference>
<evidence type="ECO:0000256" key="1">
    <source>
        <dbReference type="ARBA" id="ARBA00004613"/>
    </source>
</evidence>
<protein>
    <submittedName>
        <fullName evidence="8">CL3L1 protein</fullName>
    </submittedName>
</protein>